<evidence type="ECO:0000313" key="12">
    <source>
        <dbReference type="Proteomes" id="UP000694906"/>
    </source>
</evidence>
<feature type="compositionally biased region" description="Low complexity" evidence="9">
    <location>
        <begin position="2233"/>
        <end position="2243"/>
    </location>
</feature>
<feature type="compositionally biased region" description="Basic and acidic residues" evidence="9">
    <location>
        <begin position="1326"/>
        <end position="1337"/>
    </location>
</feature>
<feature type="compositionally biased region" description="Basic and acidic residues" evidence="9">
    <location>
        <begin position="1730"/>
        <end position="1739"/>
    </location>
</feature>
<dbReference type="InterPro" id="IPR052098">
    <property type="entry name" value="Presynaptic_Scaffold_Bsn/Pclo"/>
</dbReference>
<feature type="region of interest" description="Disordered" evidence="9">
    <location>
        <begin position="507"/>
        <end position="779"/>
    </location>
</feature>
<feature type="compositionally biased region" description="Low complexity" evidence="9">
    <location>
        <begin position="2142"/>
        <end position="2151"/>
    </location>
</feature>
<feature type="region of interest" description="Disordered" evidence="9">
    <location>
        <begin position="4164"/>
        <end position="4187"/>
    </location>
</feature>
<feature type="region of interest" description="Disordered" evidence="9">
    <location>
        <begin position="3191"/>
        <end position="3300"/>
    </location>
</feature>
<feature type="compositionally biased region" description="Basic residues" evidence="9">
    <location>
        <begin position="1427"/>
        <end position="1441"/>
    </location>
</feature>
<dbReference type="PANTHER" id="PTHR14113:SF6">
    <property type="entry name" value="PROTEIN PICCOLO"/>
    <property type="match status" value="1"/>
</dbReference>
<dbReference type="GO" id="GO:0030424">
    <property type="term" value="C:axon"/>
    <property type="evidence" value="ECO:0007669"/>
    <property type="project" value="TreeGrafter"/>
</dbReference>
<evidence type="ECO:0000256" key="2">
    <source>
        <dbReference type="ARBA" id="ARBA00022737"/>
    </source>
</evidence>
<keyword evidence="2" id="KW-0677">Repeat</keyword>
<feature type="compositionally biased region" description="Pro residues" evidence="9">
    <location>
        <begin position="420"/>
        <end position="429"/>
    </location>
</feature>
<dbReference type="InterPro" id="IPR013083">
    <property type="entry name" value="Znf_RING/FYVE/PHD"/>
</dbReference>
<dbReference type="SUPFAM" id="SSF49562">
    <property type="entry name" value="C2 domain (Calcium/lipid-binding domain, CaLB)"/>
    <property type="match status" value="1"/>
</dbReference>
<dbReference type="CDD" id="cd06714">
    <property type="entry name" value="PDZ_RIM-like"/>
    <property type="match status" value="1"/>
</dbReference>
<dbReference type="GO" id="GO:0098982">
    <property type="term" value="C:GABA-ergic synapse"/>
    <property type="evidence" value="ECO:0007669"/>
    <property type="project" value="TreeGrafter"/>
</dbReference>
<feature type="compositionally biased region" description="Polar residues" evidence="9">
    <location>
        <begin position="3360"/>
        <end position="3371"/>
    </location>
</feature>
<feature type="compositionally biased region" description="Basic and acidic residues" evidence="9">
    <location>
        <begin position="846"/>
        <end position="862"/>
    </location>
</feature>
<feature type="compositionally biased region" description="Basic and acidic residues" evidence="9">
    <location>
        <begin position="689"/>
        <end position="706"/>
    </location>
</feature>
<feature type="compositionally biased region" description="Basic and acidic residues" evidence="9">
    <location>
        <begin position="1469"/>
        <end position="1485"/>
    </location>
</feature>
<feature type="compositionally biased region" description="Pro residues" evidence="9">
    <location>
        <begin position="366"/>
        <end position="377"/>
    </location>
</feature>
<feature type="compositionally biased region" description="Low complexity" evidence="9">
    <location>
        <begin position="220"/>
        <end position="229"/>
    </location>
</feature>
<feature type="compositionally biased region" description="Acidic residues" evidence="9">
    <location>
        <begin position="1395"/>
        <end position="1409"/>
    </location>
</feature>
<protein>
    <submittedName>
        <fullName evidence="13">Protein piccolo</fullName>
    </submittedName>
</protein>
<feature type="compositionally biased region" description="Polar residues" evidence="9">
    <location>
        <begin position="1207"/>
        <end position="1225"/>
    </location>
</feature>
<dbReference type="SMART" id="SM00228">
    <property type="entry name" value="PDZ"/>
    <property type="match status" value="1"/>
</dbReference>
<feature type="compositionally biased region" description="Low complexity" evidence="9">
    <location>
        <begin position="4687"/>
        <end position="4699"/>
    </location>
</feature>
<dbReference type="InterPro" id="IPR011011">
    <property type="entry name" value="Znf_FYVE_PHD"/>
</dbReference>
<feature type="compositionally biased region" description="Basic and acidic residues" evidence="9">
    <location>
        <begin position="1599"/>
        <end position="1616"/>
    </location>
</feature>
<feature type="compositionally biased region" description="Basic and acidic residues" evidence="9">
    <location>
        <begin position="2123"/>
        <end position="2138"/>
    </location>
</feature>
<dbReference type="CDD" id="cd15774">
    <property type="entry name" value="FYVE1_PCLO"/>
    <property type="match status" value="1"/>
</dbReference>
<comment type="subcellular location">
    <subcellularLocation>
        <location evidence="7">Presynaptic active zone</location>
    </subcellularLocation>
</comment>
<feature type="domain" description="PDZ" evidence="11">
    <location>
        <begin position="4270"/>
        <end position="4364"/>
    </location>
</feature>
<feature type="region of interest" description="Disordered" evidence="9">
    <location>
        <begin position="3345"/>
        <end position="3381"/>
    </location>
</feature>
<dbReference type="GO" id="GO:0098978">
    <property type="term" value="C:glutamatergic synapse"/>
    <property type="evidence" value="ECO:0007669"/>
    <property type="project" value="TreeGrafter"/>
</dbReference>
<feature type="compositionally biased region" description="Low complexity" evidence="9">
    <location>
        <begin position="2179"/>
        <end position="2198"/>
    </location>
</feature>
<dbReference type="GO" id="GO:0048788">
    <property type="term" value="C:cytoskeleton of presynaptic active zone"/>
    <property type="evidence" value="ECO:0007669"/>
    <property type="project" value="TreeGrafter"/>
</dbReference>
<feature type="compositionally biased region" description="Low complexity" evidence="9">
    <location>
        <begin position="4425"/>
        <end position="4447"/>
    </location>
</feature>
<dbReference type="PROSITE" id="PS50004">
    <property type="entry name" value="C2"/>
    <property type="match status" value="1"/>
</dbReference>
<sequence length="4706" mass="503227">MGNEASLGGDVPAGVDADLSRLSAEERSQIAAVLSRARALPPGAVAAEPPSPHRKQELDSSPPPRQPGKPPDPGRPVQPGLSKSRTTDTFRSEQKLPGRSPSTISLKESKSRTDFKEEHKSSMMPGFLSEVNPLSAVSSVVNKFNPFDLISDSEASQEEATKKQRTAQKDQGKPEGVTKPPSQQSPKPVPKQQGPARDSVQQEGSPQSVPSQQAEKVKSQPPGAGTPAQGPLPPPQTDQAKSPLQCDAAKLQAKPSDPGWGEAAKPLQHSLSKLTVQLAGPGKPPAQQPGPEKSQPGPAKPALQQPGLAKALGPQPGIVKHPAQQLGTPKSTAQQPAPQSPAKTLGPTKTPAQPGPGKTPVQQPGPAKPPAQQPGPAKPSSQQPGLPKPQAQQPGRGKPAAQHPGPGKPLAQQSSKPVTGKPPQPPPTSPSVTQIPVQDSSKTICPLCNTTELLLHVPEKANFNTCTECQTTVCSLCGFNPNPHLTEVKEWLCLNCQMRRALGGEVAPKPPLSPQPKPKTTPVVPAAALSRASPQAPRASLKKDPAPKQDSAKGPETKKPPPLVKHLTLQGLSPAPAKEPAAAEPPSQPGAPPGQAKAPTAHDRPKQPPTGKPATDSQPSVPAAGKPECPSSVQPQAAEQAAPPANTESTKPSQSCPPAGQKVTPLDSKAMPRPAADSKIISLLGPSSESRDQKQADPVPKKEEPKMAQTQMSPKPEAQPMPKGSATPPGPRAPSGQTAPTPLQPSKPQEQSRRFSLSLGGTTDTPKSQPTTPQESVTGKLFGLGASIFSQASNLISTAGQPGLHSQGGPAAPSKQAAPPSQAPASQGPPKPTGQAAPAPGKGAPVKKETKTPMAEKAEPKAEPAAAGKRAEADKKRPLAKESRPPAAEPRRAVQPPTLERAPKPKAACPLCRTELSVGPQGPPNFNICTECKSQVCNLCGFNPMPHLTEIQEWLCLNCQTRRAISGQLGDMGKMPPIPSGPKASPVPGPTEHPSQKAAVAAQGKLKKKEAEVKTEAEEPIPEKVKETASSEKTSKVTSDPKQEESKVEKDKVSTLPDKKPLPKEEKLLSEERTLTTKEKTPPLEEKKVPLEEKGPMPEDMRLSSEAKTSALEEEDKCAAVEPVVQIAEEKSRDRGAPERVPEEQQSQPQMGGPPPGPVQTLPSEEDRTAERMGQPQAAGPAKPEQVEPGREKTDKEEDKSDTSSSQQPKSPQGLSDTGYSSDGISGSLGEIPSLIPSDEKDLLKELKKDTFSRESSPSSPSDLAKLESTVLSILEAQATTLVDEGPDKKAQPPEACPEQPRGPQGAQGLSRTVGRSAAEGGLGQRQEEKDASEKGRQGPPGDSSEGETSPVPPRKRGASVGSSSSEEDKQDSAGSGDGEEEEEDFIRKQILEVSADEDEDASGSDDQDSAMRRRLHEPGAPEAARGRARATAVRHRRAPRKGAAAQDEDAGRRHSWHEEEDEAADDSPEGRGGETKSQEGEERAPAGGGLRRFKTIELSSAEQRRALFPDEEPELEMESLTDSPEDRSRGEGSSSLHASSFTPGTSPTSVSSLDEDSDSSPSHRSGESKQTRKARHRGHGPPLPTIEDSSEEEELREEEQLLREQEKQREAEQQQRRGSGRRSKKDKDELRAQRRRERPRTPPSNLSPIEDASPTEELRQAAEMEELRRSSCSEYSPSLESDPEGFEVSPEKILEVQQVYRLPAALSLGSPADERALALGEGAPHAPRSARDLYEEGVQRPPRPRVLPATSERDEVLDKEPLYGGMLIEDYIYESLVRDSFGPSDGGLLPRPDEDGEFPAQRGGEQPAGPPGGARAGSAQKGLGFPDELPGLERLRPMAPREDIVCSSYIIPESPEIVDLDSPVTSAGEEKQLLDADAAYEALLRRQHMQLRPSPAPAELEAAVDADRVPDASLTSSVLSAASLTDSTSSATLSIPDVRITQHFSTEETEDEYVTDYSGELREVTAQESPILASWEPSESAASAPPWDTASLTSSLSSICTTGSSSPVGTLHGLGTVGTGPADTVAQSEGSAQTSSSTYLPGSVIDYPEEISRPSRGQSGAPASSSGAELMAIPEPEAAEAAPRVPAAPGTDAEGPSAHSPVSEKAAKEPGDGAILDVLDAYEDKSKEPETEPRETILGEAACAQPASPAWAPPGMAPVAEPPASAYFRPSEGVGQESPPSHLAPGSGSPSASSLPAQSRPFSRSTSLDISAPPPPPPASPKPAVLPKRKPTAAAPLTPATTVEPLVDAVTTAGAEAALRSSESPGTKMCTAAPPPVPPKPSSIRTALIFTHRPEPSKPPIAPKPAGPQLPGVAQKPAGLSLGPSMTLDLEPPTEYRPPSPTPPLSPHSSKSSPRVPKSLMETYVVITLPSEPGTPTDSPSQAMTSWALGSPPKELVSTEPVFSVIPPVSSAEIPDSSQPTLYLEGTVGTFSAATTVAMLSPFQGAPVSDPQFLPVQVYKAEAPAARSTFASTGPGSVSISIPPEPLALDNLHLEKRQYKENGKLQLVGDAIDLRTVPKADVKATEKCVDLSASAVDVKRQMMANDTYGRQVSVVQPSVINLSPVSSGAAPVSLDTKAANVVTCTTTASYTTATESLVGVEHAIPAPLQLTTSKHAEPPYRVPSTQAFPPPREEAPINLSLGPSAHAAPLPITKPVTAPPVGVTNGWTDSTTSQAILEGEVVDLSTTKSHRTVVTIGDSTSGVVTKIIEDDEKPVDLTAGRRAVCCDVVSKLPFGRSCTAQQPAATLPEDRFGYRDDHYQYGRSGPYGYRGVGGMKPSMSDTNLAEAGHFFYKSKNAFDYSGGADAAVDLTSGRISTGEVMDYSSKTTGAYPETRQVISGAGISTPQYSTARMTPPPGPQYGVGSVLRSSNGVVYSSVATPVPSTFAITTQPGSIFSTTIRDLSGIHTADSVTSLSVLHQSQPLPRSYFITTGSSETDVAVTGVDISASLQTITMEALTAEAIDSVPTLTTVAEVFSQVVGDESTLLIVPEEDKQQQQLDLERELLELEKIKQQRFAEELEWERQEIQRFREQEKIMVQKKLEELQSMKQHLLYQQEEERQAQLMMRQETLAQQQLQLEQIQQLQQQLHQQLEEQKIRQIYQYNYEPSGAASPQAPAEQAVLEGPYAAPEGARFWAPEDATTTASGGVALEIPQAQGWYAVQSDGVTQYIAPPGILSTVSEIPLTDVVVKEEKQPRKRSSGAKARGQYDELGRGAAEDPRGARKIVDSGVQTDDEDAAERSYASRRRRPRKGVDTSVQTDDEDQDEWDAPGRSRRKARVGKGADGGAEADKARAPSKATSVAVQTVAEISVQTEPVGTIRTPSVRAREDAKVEIVKHISAPEKTFRGGSLGCQTEADSDTQSPQYLSASSPRDKKRPTPLEIGYSCHLRADSALQPAPSPPKSPKVLYSPISPLSSAKALESAFVPYEKPLPDEISPQKVLHPDMAKAPPASPKTAKTMQRSLSDPKPLSPTAEESSRAPFQYTEGFTTKGSQTTTASGSQKKVKRTLPPPPPEEAPAGTPVGLGPVGSASRRRTCRTNSMARAKILQDIDRELDLVERESAKLRKKQAELDEEEKEIDAKLRYLEMGINRRKEALLKEREERERAYLQGVAEDRDYVSDSEVSGASPARVERPRTAPQPEFGQFLPPQTQAQAQVQSQFPYSAPARPTQAPTAYTQQPALFHPQGPPFQAQAALQAVATLSFPPYPAARPAPAQPAPTPQPSYPLPSQVMLIQQKARQPALYLEPKITSNYEVVRNQALVIAPVSTDATYAVSHLGGKYSSLDLRMGLEERSSMASSPISSISADSFYADMDSHTSRNYVLIDDMGQIAKGTAPLSSAFSLHEKDLSKADRLLRTTETRRSQEMTEFLAPLQPSSRLHSYVKAEEEAMEDPYELKLLKHQIKQEFRRGAESLDHLAGLSHYYHADTSYRHFPKSEKYSISRLTLEKQAAKQLPAAILYQKQSKHKKSLIDPKMSKFSPIQESRDLEPDYSSYMTSSTSSIGGISSRARLLQDDITFGLKKNITDQQKFLGSSLGSGLGTLGSTIRSALQDEADKPYGSGSRSRPSSRPSSVYGLDLSIKRDSSSSSLRLKAQEAEVLDVSFGHASASGRTKPTSLPISQSRGRIPIVAQNSEEESPLSPVGQPMGMARAAAGPLPPISADTRDQFGSSHSLPEVQQHMREESRTRGYDRDITSIIDDFQHAMSDSEAYHLRREETDWFDKPRESRLENGHLDRKLPERLVHSRPLSQHQEQILQMNGKTVHYIFPHARIKITRNSKDHTVSGNGLGIRIVGGKEIPGHNGEIGAYIAKILPGGSAEQTGKLVEGMQVLEWNGIPLTSKTYEEVQSIISQQSGEAEICVRLDLNMLSDSENLQHMELHEPPKAVDKAKSPGVDPKQLAAELQKVSLQQSPLVLASVVEKGSHGHSGPASAGSSSVPSPGQPGSPSVSKKKHSSSKPTDATKAVSHPITGEIQLQINYDLGNLIIHILQARNLVPRDNNGYSDPFVKVYLLPGRGQVMVVQNASAEHKRRTKYVQKSLNPEWNQTVIYKSISMEQLKKKTLEVTVWDYDRFSSNDFLGEVLIDLSSSSHLDNTPRWYPLREQTDSLDHGQAHTGPGSQAAPKPAVIKSRSHGIFPDPAKDMQVPTMEKSHSSPGSSKSSSEGHLRSHGPSRSQSRGSVAQHLEDAGHAIAAAEAAQQRAPPSKRRR</sequence>
<feature type="region of interest" description="Disordered" evidence="9">
    <location>
        <begin position="1278"/>
        <end position="1688"/>
    </location>
</feature>
<feature type="compositionally biased region" description="Pro residues" evidence="9">
    <location>
        <begin position="976"/>
        <end position="991"/>
    </location>
</feature>
<keyword evidence="5" id="KW-0770">Synapse</keyword>
<feature type="compositionally biased region" description="Low complexity" evidence="9">
    <location>
        <begin position="833"/>
        <end position="844"/>
    </location>
</feature>
<keyword evidence="3" id="KW-0863">Zinc-finger</keyword>
<feature type="region of interest" description="Disordered" evidence="9">
    <location>
        <begin position="4052"/>
        <end position="4076"/>
    </location>
</feature>
<dbReference type="InterPro" id="IPR000008">
    <property type="entry name" value="C2_dom"/>
</dbReference>
<feature type="compositionally biased region" description="Basic and acidic residues" evidence="9">
    <location>
        <begin position="1185"/>
        <end position="1202"/>
    </location>
</feature>
<reference evidence="13" key="1">
    <citation type="submission" date="2025-08" db="UniProtKB">
        <authorList>
            <consortium name="RefSeq"/>
        </authorList>
    </citation>
    <scope>IDENTIFICATION</scope>
</reference>
<name>A0AAX6SNS5_HETGA</name>
<feature type="compositionally biased region" description="Low complexity" evidence="9">
    <location>
        <begin position="3447"/>
        <end position="3459"/>
    </location>
</feature>
<evidence type="ECO:0000256" key="1">
    <source>
        <dbReference type="ARBA" id="ARBA00022723"/>
    </source>
</evidence>
<feature type="compositionally biased region" description="Low complexity" evidence="9">
    <location>
        <begin position="2056"/>
        <end position="2090"/>
    </location>
</feature>
<feature type="compositionally biased region" description="Low complexity" evidence="9">
    <location>
        <begin position="4059"/>
        <end position="4076"/>
    </location>
</feature>
<feature type="region of interest" description="Disordered" evidence="9">
    <location>
        <begin position="148"/>
        <end position="437"/>
    </location>
</feature>
<proteinExistence type="predicted"/>
<feature type="compositionally biased region" description="Low complexity" evidence="9">
    <location>
        <begin position="573"/>
        <end position="585"/>
    </location>
</feature>
<feature type="region of interest" description="Disordered" evidence="9">
    <location>
        <begin position="4419"/>
        <end position="4464"/>
    </location>
</feature>
<feature type="compositionally biased region" description="Pro residues" evidence="9">
    <location>
        <begin position="2336"/>
        <end position="2347"/>
    </location>
</feature>
<feature type="coiled-coil region" evidence="8">
    <location>
        <begin position="3548"/>
        <end position="3585"/>
    </location>
</feature>
<feature type="region of interest" description="Disordered" evidence="9">
    <location>
        <begin position="1719"/>
        <end position="1760"/>
    </location>
</feature>
<feature type="region of interest" description="Disordered" evidence="9">
    <location>
        <begin position="798"/>
        <end position="906"/>
    </location>
</feature>
<feature type="compositionally biased region" description="Basic and acidic residues" evidence="9">
    <location>
        <begin position="541"/>
        <end position="559"/>
    </location>
</feature>
<evidence type="ECO:0000256" key="6">
    <source>
        <dbReference type="ARBA" id="ARBA00023273"/>
    </source>
</evidence>
<dbReference type="RefSeq" id="XP_021109657.1">
    <property type="nucleotide sequence ID" value="XM_021253998.1"/>
</dbReference>
<dbReference type="Pfam" id="PF00168">
    <property type="entry name" value="C2"/>
    <property type="match status" value="1"/>
</dbReference>
<dbReference type="InterPro" id="IPR008899">
    <property type="entry name" value="Znf_piccolo"/>
</dbReference>
<feature type="coiled-coil region" evidence="8">
    <location>
        <begin position="3068"/>
        <end position="3099"/>
    </location>
</feature>
<feature type="compositionally biased region" description="Basic and acidic residues" evidence="9">
    <location>
        <begin position="107"/>
        <end position="121"/>
    </location>
</feature>
<dbReference type="CDD" id="cd15776">
    <property type="entry name" value="FYVE2_PCLO"/>
    <property type="match status" value="1"/>
</dbReference>
<keyword evidence="12" id="KW-1185">Reference proteome</keyword>
<feature type="compositionally biased region" description="Acidic residues" evidence="9">
    <location>
        <begin position="3260"/>
        <end position="3269"/>
    </location>
</feature>
<feature type="compositionally biased region" description="Low complexity" evidence="9">
    <location>
        <begin position="634"/>
        <end position="645"/>
    </location>
</feature>
<organism evidence="12 13">
    <name type="scientific">Heterocephalus glaber</name>
    <name type="common">Naked mole rat</name>
    <dbReference type="NCBI Taxonomy" id="10181"/>
    <lineage>
        <taxon>Eukaryota</taxon>
        <taxon>Metazoa</taxon>
        <taxon>Chordata</taxon>
        <taxon>Craniata</taxon>
        <taxon>Vertebrata</taxon>
        <taxon>Euteleostomi</taxon>
        <taxon>Mammalia</taxon>
        <taxon>Eutheria</taxon>
        <taxon>Euarchontoglires</taxon>
        <taxon>Glires</taxon>
        <taxon>Rodentia</taxon>
        <taxon>Hystricomorpha</taxon>
        <taxon>Bathyergidae</taxon>
        <taxon>Heterocephalus</taxon>
    </lineage>
</organism>
<feature type="compositionally biased region" description="Polar residues" evidence="9">
    <location>
        <begin position="2026"/>
        <end position="2041"/>
    </location>
</feature>
<feature type="compositionally biased region" description="Pro residues" evidence="9">
    <location>
        <begin position="508"/>
        <end position="519"/>
    </location>
</feature>
<evidence type="ECO:0000256" key="5">
    <source>
        <dbReference type="ARBA" id="ARBA00023018"/>
    </source>
</evidence>
<dbReference type="Pfam" id="PF05715">
    <property type="entry name" value="zf-piccolo"/>
    <property type="match status" value="2"/>
</dbReference>
<accession>A0AAX6SNS5</accession>
<feature type="domain" description="C2" evidence="10">
    <location>
        <begin position="4468"/>
        <end position="4597"/>
    </location>
</feature>
<evidence type="ECO:0000259" key="11">
    <source>
        <dbReference type="PROSITE" id="PS50106"/>
    </source>
</evidence>
<feature type="compositionally biased region" description="Low complexity" evidence="9">
    <location>
        <begin position="4651"/>
        <end position="4661"/>
    </location>
</feature>
<feature type="region of interest" description="Disordered" evidence="9">
    <location>
        <begin position="4605"/>
        <end position="4706"/>
    </location>
</feature>
<dbReference type="Gene3D" id="2.60.40.150">
    <property type="entry name" value="C2 domain"/>
    <property type="match status" value="1"/>
</dbReference>
<dbReference type="FunFam" id="2.30.42.10:FF:000126">
    <property type="entry name" value="Piccolo presynaptic cytomatrix protein"/>
    <property type="match status" value="1"/>
</dbReference>
<feature type="compositionally biased region" description="Basic and acidic residues" evidence="9">
    <location>
        <begin position="869"/>
        <end position="892"/>
    </location>
</feature>
<feature type="compositionally biased region" description="Basic and acidic residues" evidence="9">
    <location>
        <begin position="1657"/>
        <end position="1672"/>
    </location>
</feature>
<evidence type="ECO:0000256" key="8">
    <source>
        <dbReference type="SAM" id="Coils"/>
    </source>
</evidence>
<feature type="compositionally biased region" description="Acidic residues" evidence="9">
    <location>
        <begin position="1589"/>
        <end position="1598"/>
    </location>
</feature>
<dbReference type="CDD" id="cd04031">
    <property type="entry name" value="C2A_RIM1alpha"/>
    <property type="match status" value="1"/>
</dbReference>
<dbReference type="GO" id="GO:0035418">
    <property type="term" value="P:protein localization to synapse"/>
    <property type="evidence" value="ECO:0007669"/>
    <property type="project" value="TreeGrafter"/>
</dbReference>
<dbReference type="Gene3D" id="2.30.42.10">
    <property type="match status" value="1"/>
</dbReference>
<dbReference type="FunFam" id="2.60.40.150:FF:000137">
    <property type="entry name" value="Piccolo presynaptic cytomatrix protein"/>
    <property type="match status" value="1"/>
</dbReference>
<dbReference type="GO" id="GO:0008270">
    <property type="term" value="F:zinc ion binding"/>
    <property type="evidence" value="ECO:0007669"/>
    <property type="project" value="UniProtKB-KW"/>
</dbReference>
<evidence type="ECO:0000313" key="13">
    <source>
        <dbReference type="RefSeq" id="XP_021109657.1"/>
    </source>
</evidence>
<dbReference type="SUPFAM" id="SSF57903">
    <property type="entry name" value="FYVE/PHD zinc finger"/>
    <property type="match status" value="2"/>
</dbReference>
<dbReference type="SUPFAM" id="SSF50156">
    <property type="entry name" value="PDZ domain-like"/>
    <property type="match status" value="1"/>
</dbReference>
<feature type="compositionally biased region" description="Low complexity" evidence="9">
    <location>
        <begin position="3650"/>
        <end position="3660"/>
    </location>
</feature>
<feature type="compositionally biased region" description="Polar residues" evidence="9">
    <location>
        <begin position="3486"/>
        <end position="3502"/>
    </location>
</feature>
<dbReference type="Proteomes" id="UP000694906">
    <property type="component" value="Unplaced"/>
</dbReference>
<feature type="compositionally biased region" description="Basic and acidic residues" evidence="9">
    <location>
        <begin position="159"/>
        <end position="173"/>
    </location>
</feature>
<feature type="compositionally biased region" description="Acidic residues" evidence="9">
    <location>
        <begin position="1510"/>
        <end position="1520"/>
    </location>
</feature>
<feature type="region of interest" description="Disordered" evidence="9">
    <location>
        <begin position="1783"/>
        <end position="1834"/>
    </location>
</feature>
<evidence type="ECO:0000256" key="4">
    <source>
        <dbReference type="ARBA" id="ARBA00022833"/>
    </source>
</evidence>
<dbReference type="GO" id="GO:0098882">
    <property type="term" value="F:structural constituent of presynaptic active zone"/>
    <property type="evidence" value="ECO:0007669"/>
    <property type="project" value="TreeGrafter"/>
</dbReference>
<gene>
    <name evidence="13" type="primary">Pclo</name>
</gene>
<dbReference type="GeneID" id="101709434"/>
<keyword evidence="6" id="KW-0966">Cell projection</keyword>
<keyword evidence="8" id="KW-0175">Coiled coil</keyword>
<feature type="compositionally biased region" description="Basic and acidic residues" evidence="9">
    <location>
        <begin position="1009"/>
        <end position="1105"/>
    </location>
</feature>
<feature type="compositionally biased region" description="Polar residues" evidence="9">
    <location>
        <begin position="325"/>
        <end position="337"/>
    </location>
</feature>
<feature type="compositionally biased region" description="Pro residues" evidence="9">
    <location>
        <begin position="61"/>
        <end position="76"/>
    </location>
</feature>
<feature type="region of interest" description="Disordered" evidence="9">
    <location>
        <begin position="971"/>
        <end position="1242"/>
    </location>
</feature>
<feature type="region of interest" description="Disordered" evidence="9">
    <location>
        <begin position="34"/>
        <end position="126"/>
    </location>
</feature>
<dbReference type="InterPro" id="IPR001478">
    <property type="entry name" value="PDZ"/>
</dbReference>
<feature type="compositionally biased region" description="Polar residues" evidence="9">
    <location>
        <begin position="2201"/>
        <end position="2210"/>
    </location>
</feature>
<evidence type="ECO:0000256" key="9">
    <source>
        <dbReference type="SAM" id="MobiDB-lite"/>
    </source>
</evidence>
<feature type="compositionally biased region" description="Polar residues" evidence="9">
    <location>
        <begin position="1532"/>
        <end position="1549"/>
    </location>
</feature>
<feature type="compositionally biased region" description="Low complexity" evidence="9">
    <location>
        <begin position="2348"/>
        <end position="2358"/>
    </location>
</feature>
<feature type="compositionally biased region" description="Pro residues" evidence="9">
    <location>
        <begin position="2213"/>
        <end position="2222"/>
    </location>
</feature>
<evidence type="ECO:0000256" key="3">
    <source>
        <dbReference type="ARBA" id="ARBA00022771"/>
    </source>
</evidence>
<feature type="compositionally biased region" description="Polar residues" evidence="9">
    <location>
        <begin position="199"/>
        <end position="214"/>
    </location>
</feature>
<dbReference type="CTD" id="27445"/>
<dbReference type="InterPro" id="IPR042720">
    <property type="entry name" value="PCLO_FYVE1"/>
</dbReference>
<feature type="compositionally biased region" description="Low complexity" evidence="9">
    <location>
        <begin position="179"/>
        <end position="195"/>
    </location>
</feature>
<feature type="compositionally biased region" description="Basic and acidic residues" evidence="9">
    <location>
        <begin position="1128"/>
        <end position="1143"/>
    </location>
</feature>
<dbReference type="PANTHER" id="PTHR14113">
    <property type="entry name" value="PICCOLO/BASSOON"/>
    <property type="match status" value="1"/>
</dbReference>
<keyword evidence="4" id="KW-0862">Zinc</keyword>
<keyword evidence="1" id="KW-0479">Metal-binding</keyword>
<dbReference type="Pfam" id="PF00595">
    <property type="entry name" value="PDZ"/>
    <property type="match status" value="1"/>
</dbReference>
<dbReference type="PROSITE" id="PS50106">
    <property type="entry name" value="PDZ"/>
    <property type="match status" value="1"/>
</dbReference>
<feature type="region of interest" description="Disordered" evidence="9">
    <location>
        <begin position="3617"/>
        <end position="3674"/>
    </location>
</feature>
<feature type="compositionally biased region" description="Basic and acidic residues" evidence="9">
    <location>
        <begin position="3207"/>
        <end position="3227"/>
    </location>
</feature>
<feature type="compositionally biased region" description="Basic and acidic residues" evidence="9">
    <location>
        <begin position="4178"/>
        <end position="4187"/>
    </location>
</feature>
<feature type="compositionally biased region" description="Polar residues" evidence="9">
    <location>
        <begin position="735"/>
        <end position="749"/>
    </location>
</feature>
<dbReference type="InterPro" id="IPR036034">
    <property type="entry name" value="PDZ_sf"/>
</dbReference>
<feature type="compositionally biased region" description="Basic and acidic residues" evidence="9">
    <location>
        <begin position="85"/>
        <end position="96"/>
    </location>
</feature>
<evidence type="ECO:0000259" key="10">
    <source>
        <dbReference type="PROSITE" id="PS50004"/>
    </source>
</evidence>
<evidence type="ECO:0000256" key="7">
    <source>
        <dbReference type="ARBA" id="ARBA00034101"/>
    </source>
</evidence>
<feature type="compositionally biased region" description="Low complexity" evidence="9">
    <location>
        <begin position="1975"/>
        <end position="2015"/>
    </location>
</feature>
<feature type="region of interest" description="Disordered" evidence="9">
    <location>
        <begin position="3436"/>
        <end position="3540"/>
    </location>
</feature>
<dbReference type="GO" id="GO:1904071">
    <property type="term" value="P:presynaptic active zone assembly"/>
    <property type="evidence" value="ECO:0007669"/>
    <property type="project" value="TreeGrafter"/>
</dbReference>
<dbReference type="SMART" id="SM00239">
    <property type="entry name" value="C2"/>
    <property type="match status" value="1"/>
</dbReference>
<feature type="region of interest" description="Disordered" evidence="9">
    <location>
        <begin position="1975"/>
        <end position="2358"/>
    </location>
</feature>
<dbReference type="InterPro" id="IPR035892">
    <property type="entry name" value="C2_domain_sf"/>
</dbReference>
<feature type="compositionally biased region" description="Polar residues" evidence="9">
    <location>
        <begin position="646"/>
        <end position="656"/>
    </location>
</feature>
<feature type="compositionally biased region" description="Low complexity" evidence="9">
    <location>
        <begin position="807"/>
        <end position="826"/>
    </location>
</feature>
<dbReference type="Gene3D" id="3.30.40.10">
    <property type="entry name" value="Zinc/RING finger domain, C3HC4 (zinc finger)"/>
    <property type="match status" value="2"/>
</dbReference>
<feature type="compositionally biased region" description="Pro residues" evidence="9">
    <location>
        <begin position="2298"/>
        <end position="2309"/>
    </location>
</feature>
<feature type="compositionally biased region" description="Acidic residues" evidence="9">
    <location>
        <begin position="1459"/>
        <end position="1468"/>
    </location>
</feature>
<feature type="compositionally biased region" description="Polar residues" evidence="9">
    <location>
        <begin position="759"/>
        <end position="777"/>
    </location>
</feature>